<dbReference type="InterPro" id="IPR036390">
    <property type="entry name" value="WH_DNA-bd_sf"/>
</dbReference>
<evidence type="ECO:0000313" key="3">
    <source>
        <dbReference type="Proteomes" id="UP001571476"/>
    </source>
</evidence>
<proteinExistence type="predicted"/>
<organism evidence="2 3">
    <name type="scientific">Streptomyces aureus</name>
    <dbReference type="NCBI Taxonomy" id="193461"/>
    <lineage>
        <taxon>Bacteria</taxon>
        <taxon>Bacillati</taxon>
        <taxon>Actinomycetota</taxon>
        <taxon>Actinomycetes</taxon>
        <taxon>Kitasatosporales</taxon>
        <taxon>Streptomycetaceae</taxon>
        <taxon>Streptomyces</taxon>
    </lineage>
</organism>
<dbReference type="Pfam" id="PF02082">
    <property type="entry name" value="Rrf2"/>
    <property type="match status" value="1"/>
</dbReference>
<accession>A0ABV4S9I2</accession>
<dbReference type="InterPro" id="IPR000944">
    <property type="entry name" value="Tscrpt_reg_Rrf2"/>
</dbReference>
<dbReference type="InterPro" id="IPR036388">
    <property type="entry name" value="WH-like_DNA-bd_sf"/>
</dbReference>
<reference evidence="2 3" key="1">
    <citation type="submission" date="2024-08" db="EMBL/GenBank/DDBJ databases">
        <title>Genome sequence of Streptomyces aureus CACIA-1.46HGO.</title>
        <authorList>
            <person name="Evangelista-Martinez Z."/>
        </authorList>
    </citation>
    <scope>NUCLEOTIDE SEQUENCE [LARGE SCALE GENOMIC DNA]</scope>
    <source>
        <strain evidence="2 3">CACIA-1.46HGO</strain>
    </source>
</reference>
<evidence type="ECO:0000313" key="2">
    <source>
        <dbReference type="EMBL" id="MFA3834881.1"/>
    </source>
</evidence>
<dbReference type="PANTHER" id="PTHR33221:SF5">
    <property type="entry name" value="HTH-TYPE TRANSCRIPTIONAL REGULATOR ISCR"/>
    <property type="match status" value="1"/>
</dbReference>
<evidence type="ECO:0000256" key="1">
    <source>
        <dbReference type="ARBA" id="ARBA00023125"/>
    </source>
</evidence>
<dbReference type="InterPro" id="IPR030489">
    <property type="entry name" value="TR_Rrf2-type_CS"/>
</dbReference>
<dbReference type="PROSITE" id="PS51197">
    <property type="entry name" value="HTH_RRF2_2"/>
    <property type="match status" value="1"/>
</dbReference>
<dbReference type="EMBL" id="JBGOSP010000001">
    <property type="protein sequence ID" value="MFA3834881.1"/>
    <property type="molecule type" value="Genomic_DNA"/>
</dbReference>
<dbReference type="Proteomes" id="UP001571476">
    <property type="component" value="Unassembled WGS sequence"/>
</dbReference>
<keyword evidence="1" id="KW-0238">DNA-binding</keyword>
<dbReference type="Gene3D" id="1.10.10.10">
    <property type="entry name" value="Winged helix-like DNA-binding domain superfamily/Winged helix DNA-binding domain"/>
    <property type="match status" value="1"/>
</dbReference>
<dbReference type="NCBIfam" id="TIGR00738">
    <property type="entry name" value="rrf2_super"/>
    <property type="match status" value="1"/>
</dbReference>
<name>A0ABV4S9I2_9ACTN</name>
<comment type="caution">
    <text evidence="2">The sequence shown here is derived from an EMBL/GenBank/DDBJ whole genome shotgun (WGS) entry which is preliminary data.</text>
</comment>
<keyword evidence="3" id="KW-1185">Reference proteome</keyword>
<dbReference type="PROSITE" id="PS01332">
    <property type="entry name" value="HTH_RRF2_1"/>
    <property type="match status" value="1"/>
</dbReference>
<dbReference type="SUPFAM" id="SSF46785">
    <property type="entry name" value="Winged helix' DNA-binding domain"/>
    <property type="match status" value="1"/>
</dbReference>
<sequence length="145" mass="15331">MQISAKADYAVRALVELAADSARPLTCEGIASAQGIPFRFLKSVFRDLRSAGLVRSQRGCEGGYWLGRDADAISVAEVMTAVDGEFFTVRGERPDRLGRSGTGRSVSDLWSDAESAAYALFGRTTVGDLARGGAEARGEITAVPA</sequence>
<dbReference type="RefSeq" id="WP_326708911.1">
    <property type="nucleotide sequence ID" value="NZ_BAAAKQ010000068.1"/>
</dbReference>
<dbReference type="PANTHER" id="PTHR33221">
    <property type="entry name" value="WINGED HELIX-TURN-HELIX TRANSCRIPTIONAL REGULATOR, RRF2 FAMILY"/>
    <property type="match status" value="1"/>
</dbReference>
<protein>
    <submittedName>
        <fullName evidence="2">Rrf2 family transcriptional regulator</fullName>
    </submittedName>
</protein>
<gene>
    <name evidence="2" type="ORF">ACEG43_01575</name>
</gene>